<dbReference type="InterPro" id="IPR011050">
    <property type="entry name" value="Pectin_lyase_fold/virulence"/>
</dbReference>
<keyword evidence="7" id="KW-1185">Reference proteome</keyword>
<reference evidence="6 7" key="1">
    <citation type="submission" date="2019-03" db="EMBL/GenBank/DDBJ databases">
        <title>Halomonas marinisediminis sp. nov., a moderately halophilic bacterium isolated from the Bohai Gulf.</title>
        <authorList>
            <person name="Ji X."/>
        </authorList>
    </citation>
    <scope>NUCLEOTIDE SEQUENCE [LARGE SCALE GENOMIC DNA]</scope>
    <source>
        <strain evidence="6 7">204</strain>
    </source>
</reference>
<comment type="caution">
    <text evidence="6">The sequence shown here is derived from an EMBL/GenBank/DDBJ whole genome shotgun (WGS) entry which is preliminary data.</text>
</comment>
<dbReference type="NCBIfam" id="TIGR04247">
    <property type="entry name" value="NosD_copper_fam"/>
    <property type="match status" value="1"/>
</dbReference>
<evidence type="ECO:0000313" key="7">
    <source>
        <dbReference type="Proteomes" id="UP000294823"/>
    </source>
</evidence>
<keyword evidence="3" id="KW-0833">Ubl conjugation pathway</keyword>
<dbReference type="InterPro" id="IPR026464">
    <property type="entry name" value="NosD_copper_fam"/>
</dbReference>
<dbReference type="Proteomes" id="UP000294823">
    <property type="component" value="Unassembled WGS sequence"/>
</dbReference>
<dbReference type="NCBIfam" id="TIGR03804">
    <property type="entry name" value="para_beta_helix"/>
    <property type="match status" value="1"/>
</dbReference>
<accession>A0ABY2D8A3</accession>
<name>A0ABY2D8A3_9GAMM</name>
<dbReference type="RefSeq" id="WP_132042220.1">
    <property type="nucleotide sequence ID" value="NZ_SLTR01000006.1"/>
</dbReference>
<evidence type="ECO:0000256" key="3">
    <source>
        <dbReference type="ARBA" id="ARBA00022786"/>
    </source>
</evidence>
<evidence type="ECO:0000256" key="2">
    <source>
        <dbReference type="ARBA" id="ARBA00022737"/>
    </source>
</evidence>
<proteinExistence type="predicted"/>
<organism evidence="6 7">
    <name type="scientific">Halomonas marinisediminis</name>
    <dbReference type="NCBI Taxonomy" id="2546095"/>
    <lineage>
        <taxon>Bacteria</taxon>
        <taxon>Pseudomonadati</taxon>
        <taxon>Pseudomonadota</taxon>
        <taxon>Gammaproteobacteria</taxon>
        <taxon>Oceanospirillales</taxon>
        <taxon>Halomonadaceae</taxon>
        <taxon>Halomonas</taxon>
    </lineage>
</organism>
<dbReference type="SMART" id="SM00722">
    <property type="entry name" value="CASH"/>
    <property type="match status" value="2"/>
</dbReference>
<dbReference type="SUPFAM" id="SSF51126">
    <property type="entry name" value="Pectin lyase-like"/>
    <property type="match status" value="1"/>
</dbReference>
<dbReference type="Pfam" id="PF05048">
    <property type="entry name" value="NosD"/>
    <property type="match status" value="1"/>
</dbReference>
<evidence type="ECO:0000256" key="4">
    <source>
        <dbReference type="SAM" id="MobiDB-lite"/>
    </source>
</evidence>
<dbReference type="InterPro" id="IPR012334">
    <property type="entry name" value="Pectin_lyas_fold"/>
</dbReference>
<dbReference type="PANTHER" id="PTHR22990">
    <property type="entry name" value="F-BOX ONLY PROTEIN"/>
    <property type="match status" value="1"/>
</dbReference>
<keyword evidence="2" id="KW-0677">Repeat</keyword>
<dbReference type="Gene3D" id="2.160.20.10">
    <property type="entry name" value="Single-stranded right-handed beta-helix, Pectin lyase-like"/>
    <property type="match status" value="1"/>
</dbReference>
<dbReference type="InterPro" id="IPR051550">
    <property type="entry name" value="SCF-Subunits/Alg-Epimerases"/>
</dbReference>
<comment type="pathway">
    <text evidence="1">Protein modification; protein ubiquitination.</text>
</comment>
<dbReference type="InterPro" id="IPR022441">
    <property type="entry name" value="Para_beta_helix_rpt-2"/>
</dbReference>
<protein>
    <submittedName>
        <fullName evidence="6">Nitrous oxide reductase family maturation protein NosD</fullName>
    </submittedName>
</protein>
<dbReference type="InterPro" id="IPR007742">
    <property type="entry name" value="NosD_dom"/>
</dbReference>
<evidence type="ECO:0000313" key="6">
    <source>
        <dbReference type="EMBL" id="TDB03288.1"/>
    </source>
</evidence>
<dbReference type="EMBL" id="SLTR01000006">
    <property type="protein sequence ID" value="TDB03288.1"/>
    <property type="molecule type" value="Genomic_DNA"/>
</dbReference>
<sequence length="462" mass="50729">MTRRQPRVVPRLILAAWLLLCLPGGLPGGLLAADLTATPGEPLQPLIERAASGDRLLLPAGRYPGPLIIDRTLTLSGDPGAVIDGGGDGHAVVLNAPNSVLEGVTIENWGANLTDMDAGIFIEQSAIGSVIRDSRLQGPGFGIWLDAVHDVQVLDNVIRGDSSLRSQDRGNGVHLFNVRNVRVEGNDIRHTRDGIYIDTSSHSLLRGNHMQALRYGVHYMYAYDNRVEENTTRDTRTGYALMQSKRLRVVGNRSEGDRNYGILMNNITDSLLRDNHISRVQQRRDAQGKGLVSGAEGKALFVYNAQYNRFEANRLADSDIGIHLTAGSEDNELVGNAFVGNRQQVMYVATRAQEWSEAEYGNYWSDYLGWDLNGDGVGDTPYEPNDAMDRVLWRYPVARLLMHSPAVLALRWVQRQFPVFRPQGVKDSHPLMEEPGLDGPGLDGPGLDGPDLNQPILGDADA</sequence>
<dbReference type="InterPro" id="IPR006633">
    <property type="entry name" value="Carb-bd_sugar_hydrolysis-dom"/>
</dbReference>
<evidence type="ECO:0000256" key="1">
    <source>
        <dbReference type="ARBA" id="ARBA00004906"/>
    </source>
</evidence>
<feature type="region of interest" description="Disordered" evidence="4">
    <location>
        <begin position="424"/>
        <end position="462"/>
    </location>
</feature>
<dbReference type="PANTHER" id="PTHR22990:SF15">
    <property type="entry name" value="F-BOX ONLY PROTEIN 10"/>
    <property type="match status" value="1"/>
</dbReference>
<feature type="domain" description="Carbohydrate-binding/sugar hydrolysis" evidence="5">
    <location>
        <begin position="204"/>
        <end position="380"/>
    </location>
</feature>
<dbReference type="InterPro" id="IPR006626">
    <property type="entry name" value="PbH1"/>
</dbReference>
<feature type="domain" description="Carbohydrate-binding/sugar hydrolysis" evidence="5">
    <location>
        <begin position="50"/>
        <end position="198"/>
    </location>
</feature>
<feature type="compositionally biased region" description="Gly residues" evidence="4">
    <location>
        <begin position="438"/>
        <end position="447"/>
    </location>
</feature>
<gene>
    <name evidence="6" type="primary">nosD</name>
    <name evidence="6" type="ORF">E0702_06760</name>
</gene>
<evidence type="ECO:0000259" key="5">
    <source>
        <dbReference type="SMART" id="SM00722"/>
    </source>
</evidence>
<dbReference type="SMART" id="SM00710">
    <property type="entry name" value="PbH1"/>
    <property type="match status" value="8"/>
</dbReference>